<name>A0AAE0DFK6_COLKA</name>
<reference evidence="2" key="1">
    <citation type="submission" date="2023-02" db="EMBL/GenBank/DDBJ databases">
        <title>Colletotrichum kahawae CIFC_Que2 genome sequencing and assembly.</title>
        <authorList>
            <person name="Baroncelli R."/>
        </authorList>
    </citation>
    <scope>NUCLEOTIDE SEQUENCE</scope>
    <source>
        <strain evidence="2">CIFC_Que2</strain>
    </source>
</reference>
<dbReference type="EMBL" id="VYYT01000020">
    <property type="protein sequence ID" value="KAK2777321.1"/>
    <property type="molecule type" value="Genomic_DNA"/>
</dbReference>
<gene>
    <name evidence="2" type="ORF">CKAH01_12145</name>
</gene>
<evidence type="ECO:0000256" key="1">
    <source>
        <dbReference type="SAM" id="MobiDB-lite"/>
    </source>
</evidence>
<protein>
    <submittedName>
        <fullName evidence="2">Uncharacterized protein</fullName>
    </submittedName>
</protein>
<feature type="compositionally biased region" description="Pro residues" evidence="1">
    <location>
        <begin position="129"/>
        <end position="138"/>
    </location>
</feature>
<dbReference type="AlphaFoldDB" id="A0AAE0DFK6"/>
<feature type="region of interest" description="Disordered" evidence="1">
    <location>
        <begin position="129"/>
        <end position="157"/>
    </location>
</feature>
<comment type="caution">
    <text evidence="2">The sequence shown here is derived from an EMBL/GenBank/DDBJ whole genome shotgun (WGS) entry which is preliminary data.</text>
</comment>
<dbReference type="Proteomes" id="UP001281614">
    <property type="component" value="Unassembled WGS sequence"/>
</dbReference>
<keyword evidence="3" id="KW-1185">Reference proteome</keyword>
<evidence type="ECO:0000313" key="2">
    <source>
        <dbReference type="EMBL" id="KAK2777321.1"/>
    </source>
</evidence>
<feature type="region of interest" description="Disordered" evidence="1">
    <location>
        <begin position="1"/>
        <end position="20"/>
    </location>
</feature>
<accession>A0AAE0DFK6</accession>
<feature type="compositionally biased region" description="Low complexity" evidence="1">
    <location>
        <begin position="139"/>
        <end position="157"/>
    </location>
</feature>
<evidence type="ECO:0000313" key="3">
    <source>
        <dbReference type="Proteomes" id="UP001281614"/>
    </source>
</evidence>
<proteinExistence type="predicted"/>
<sequence>MGDGEGRIPSTSHPIHPVRVHVPNPSYPVPSINHSIRPSFGRSASQTDIQTDSFFFGCTLRLLSPIILPRKRILPTPCLTLHTSPQLFSLFFVFFTLPPRSFARSYTALTEHLQPFASYLECALLPSPPSSLPPPKPSAPSSSLGLSRLDSSLRFPT</sequence>
<organism evidence="2 3">
    <name type="scientific">Colletotrichum kahawae</name>
    <name type="common">Coffee berry disease fungus</name>
    <dbReference type="NCBI Taxonomy" id="34407"/>
    <lineage>
        <taxon>Eukaryota</taxon>
        <taxon>Fungi</taxon>
        <taxon>Dikarya</taxon>
        <taxon>Ascomycota</taxon>
        <taxon>Pezizomycotina</taxon>
        <taxon>Sordariomycetes</taxon>
        <taxon>Hypocreomycetidae</taxon>
        <taxon>Glomerellales</taxon>
        <taxon>Glomerellaceae</taxon>
        <taxon>Colletotrichum</taxon>
        <taxon>Colletotrichum gloeosporioides species complex</taxon>
    </lineage>
</organism>